<accession>A7SGI9</accession>
<protein>
    <recommendedName>
        <fullName evidence="1">Bridge-like lipid transfer protein family member 1 N-terminal domain-containing protein</fullName>
    </recommendedName>
</protein>
<dbReference type="InParanoid" id="A7SGI9"/>
<organism evidence="2 3">
    <name type="scientific">Nematostella vectensis</name>
    <name type="common">Starlet sea anemone</name>
    <dbReference type="NCBI Taxonomy" id="45351"/>
    <lineage>
        <taxon>Eukaryota</taxon>
        <taxon>Metazoa</taxon>
        <taxon>Cnidaria</taxon>
        <taxon>Anthozoa</taxon>
        <taxon>Hexacorallia</taxon>
        <taxon>Actiniaria</taxon>
        <taxon>Edwardsiidae</taxon>
        <taxon>Nematostella</taxon>
    </lineage>
</organism>
<dbReference type="PANTHER" id="PTHR31640">
    <property type="entry name" value="TRANSMEMBRANE PROTEIN KIAA1109"/>
    <property type="match status" value="1"/>
</dbReference>
<dbReference type="Pfam" id="PF20413">
    <property type="entry name" value="BLTP1_N"/>
    <property type="match status" value="1"/>
</dbReference>
<dbReference type="Proteomes" id="UP000001593">
    <property type="component" value="Unassembled WGS sequence"/>
</dbReference>
<dbReference type="eggNOG" id="KOG3596">
    <property type="taxonomic scope" value="Eukaryota"/>
</dbReference>
<dbReference type="EMBL" id="DS469652">
    <property type="protein sequence ID" value="EDO37198.1"/>
    <property type="molecule type" value="Genomic_DNA"/>
</dbReference>
<dbReference type="AlphaFoldDB" id="A7SGI9"/>
<dbReference type="PANTHER" id="PTHR31640:SF1">
    <property type="entry name" value="BRIDGE-LIKE LIPID TRANSFER PROTEIN FAMILY MEMBER 1"/>
    <property type="match status" value="1"/>
</dbReference>
<reference evidence="2 3" key="1">
    <citation type="journal article" date="2007" name="Science">
        <title>Sea anemone genome reveals ancestral eumetazoan gene repertoire and genomic organization.</title>
        <authorList>
            <person name="Putnam N.H."/>
            <person name="Srivastava M."/>
            <person name="Hellsten U."/>
            <person name="Dirks B."/>
            <person name="Chapman J."/>
            <person name="Salamov A."/>
            <person name="Terry A."/>
            <person name="Shapiro H."/>
            <person name="Lindquist E."/>
            <person name="Kapitonov V.V."/>
            <person name="Jurka J."/>
            <person name="Genikhovich G."/>
            <person name="Grigoriev I.V."/>
            <person name="Lucas S.M."/>
            <person name="Steele R.E."/>
            <person name="Finnerty J.R."/>
            <person name="Technau U."/>
            <person name="Martindale M.Q."/>
            <person name="Rokhsar D.S."/>
        </authorList>
    </citation>
    <scope>NUCLEOTIDE SEQUENCE [LARGE SCALE GENOMIC DNA]</scope>
    <source>
        <strain evidence="3">CH2 X CH6</strain>
    </source>
</reference>
<name>A7SGI9_NEMVE</name>
<gene>
    <name evidence="2" type="ORF">NEMVEDRAFT_v1g117368</name>
</gene>
<dbReference type="HOGENOM" id="CLU_1010368_0_0_1"/>
<feature type="domain" description="Bridge-like lipid transfer protein family member 1 N-terminal" evidence="1">
    <location>
        <begin position="64"/>
        <end position="268"/>
    </location>
</feature>
<evidence type="ECO:0000313" key="3">
    <source>
        <dbReference type="Proteomes" id="UP000001593"/>
    </source>
</evidence>
<dbReference type="PhylomeDB" id="A7SGI9"/>
<evidence type="ECO:0000313" key="2">
    <source>
        <dbReference type="EMBL" id="EDO37198.1"/>
    </source>
</evidence>
<evidence type="ECO:0000259" key="1">
    <source>
        <dbReference type="Pfam" id="PF20413"/>
    </source>
</evidence>
<proteinExistence type="predicted"/>
<feature type="non-terminal residue" evidence="2">
    <location>
        <position position="1"/>
    </location>
</feature>
<dbReference type="InterPro" id="IPR033616">
    <property type="entry name" value="BLTP1"/>
</dbReference>
<sequence length="276" mass="32266">TQGKIAFGNRLFETTLGIQFESAVGIYTTTQPNSSVDQFMHLVKCNGRNVRVMLFPSPGYNGPRDEEALQRFFYPLDYQEMAVTKPLVPGQLRIHTGLDIKFDFENEASLDILFSKNQETRAVHVCVGAGSHIGVYQPWTVNDYGYTTSVVTKLLNVDASTSMSFRNLFEADTLDLAFHMSFPRVWNQTQHWSCDVNVHKVTWYFIFSHKWYFQELLEDWSVNYRPDLLTFVPYEWQFNIVLHDFEMIWIANEHNWIECSSNPRQKTYRPTLDKMV</sequence>
<dbReference type="InterPro" id="IPR047104">
    <property type="entry name" value="BLTP1_N"/>
</dbReference>
<keyword evidence="3" id="KW-1185">Reference proteome</keyword>